<proteinExistence type="predicted"/>
<evidence type="ECO:0000313" key="1">
    <source>
        <dbReference type="EMBL" id="UOQ54372.1"/>
    </source>
</evidence>
<gene>
    <name evidence="1" type="ORF">MUN80_06330</name>
</gene>
<accession>A0ABY4FEC9</accession>
<evidence type="ECO:0008006" key="3">
    <source>
        <dbReference type="Google" id="ProtNLM"/>
    </source>
</evidence>
<dbReference type="Proteomes" id="UP000831785">
    <property type="component" value="Chromosome"/>
</dbReference>
<dbReference type="PROSITE" id="PS51257">
    <property type="entry name" value="PROKAR_LIPOPROTEIN"/>
    <property type="match status" value="1"/>
</dbReference>
<dbReference type="EMBL" id="CP095049">
    <property type="protein sequence ID" value="UOQ54372.1"/>
    <property type="molecule type" value="Genomic_DNA"/>
</dbReference>
<dbReference type="RefSeq" id="WP_244721129.1">
    <property type="nucleotide sequence ID" value="NZ_CP095049.1"/>
</dbReference>
<name>A0ABY4FEC9_9BACT</name>
<organism evidence="1 2">
    <name type="scientific">Hymenobacter cellulosivorans</name>
    <dbReference type="NCBI Taxonomy" id="2932249"/>
    <lineage>
        <taxon>Bacteria</taxon>
        <taxon>Pseudomonadati</taxon>
        <taxon>Bacteroidota</taxon>
        <taxon>Cytophagia</taxon>
        <taxon>Cytophagales</taxon>
        <taxon>Hymenobacteraceae</taxon>
        <taxon>Hymenobacter</taxon>
    </lineage>
</organism>
<sequence>MRLTITQNWLVVSLAASLGLLSSCTEKSTIAPEAQCGTQATVRLCPGNTLICPTEHTTLELADGTRLRPSGSLWTAYLPKQVEGQVICIGYKLGAATQKYEVGNFYAEITCLQDASQCGTTAPANGGR</sequence>
<evidence type="ECO:0000313" key="2">
    <source>
        <dbReference type="Proteomes" id="UP000831785"/>
    </source>
</evidence>
<reference evidence="1 2" key="1">
    <citation type="submission" date="2022-04" db="EMBL/GenBank/DDBJ databases">
        <title>Hymenobacter sp. isolated from the air.</title>
        <authorList>
            <person name="Won M."/>
            <person name="Lee C.-M."/>
            <person name="Woen H.-Y."/>
            <person name="Kwon S.-W."/>
        </authorList>
    </citation>
    <scope>NUCLEOTIDE SEQUENCE [LARGE SCALE GENOMIC DNA]</scope>
    <source>
        <strain evidence="2">5116 S-27</strain>
    </source>
</reference>
<keyword evidence="2" id="KW-1185">Reference proteome</keyword>
<protein>
    <recommendedName>
        <fullName evidence="3">DUF4377 domain-containing protein</fullName>
    </recommendedName>
</protein>